<proteinExistence type="predicted"/>
<dbReference type="EMBL" id="BARU01041155">
    <property type="protein sequence ID" value="GAH85399.1"/>
    <property type="molecule type" value="Genomic_DNA"/>
</dbReference>
<accession>X1K563</accession>
<evidence type="ECO:0000313" key="1">
    <source>
        <dbReference type="EMBL" id="GAH85399.1"/>
    </source>
</evidence>
<protein>
    <submittedName>
        <fullName evidence="1">Uncharacterized protein</fullName>
    </submittedName>
</protein>
<name>X1K563_9ZZZZ</name>
<sequence>MLVITYGNHKIIIEAHPKGFSSVAVSALDSFSLRRKIHQLTDKFSQIDIPKQFFGELSDEVSDAIDTEVKELFGPHLVFSDAIKVDF</sequence>
<dbReference type="AlphaFoldDB" id="X1K563"/>
<gene>
    <name evidence="1" type="ORF">S03H2_63497</name>
</gene>
<organism evidence="1">
    <name type="scientific">marine sediment metagenome</name>
    <dbReference type="NCBI Taxonomy" id="412755"/>
    <lineage>
        <taxon>unclassified sequences</taxon>
        <taxon>metagenomes</taxon>
        <taxon>ecological metagenomes</taxon>
    </lineage>
</organism>
<comment type="caution">
    <text evidence="1">The sequence shown here is derived from an EMBL/GenBank/DDBJ whole genome shotgun (WGS) entry which is preliminary data.</text>
</comment>
<reference evidence="1" key="1">
    <citation type="journal article" date="2014" name="Front. Microbiol.">
        <title>High frequency of phylogenetically diverse reductive dehalogenase-homologous genes in deep subseafloor sedimentary metagenomes.</title>
        <authorList>
            <person name="Kawai M."/>
            <person name="Futagami T."/>
            <person name="Toyoda A."/>
            <person name="Takaki Y."/>
            <person name="Nishi S."/>
            <person name="Hori S."/>
            <person name="Arai W."/>
            <person name="Tsubouchi T."/>
            <person name="Morono Y."/>
            <person name="Uchiyama I."/>
            <person name="Ito T."/>
            <person name="Fujiyama A."/>
            <person name="Inagaki F."/>
            <person name="Takami H."/>
        </authorList>
    </citation>
    <scope>NUCLEOTIDE SEQUENCE</scope>
    <source>
        <strain evidence="1">Expedition CK06-06</strain>
    </source>
</reference>